<sequence>MKSDSKNNNVSMTRRQAIDGVACLSLMGFGLEKITSWVTTKTPVIEWNAHIFNPDISRYPIHPKATYTPDMSVHPSAPLAIYLQKLA</sequence>
<dbReference type="AlphaFoldDB" id="A0A3B0C0B4"/>
<reference evidence="1 2" key="1">
    <citation type="submission" date="2018-10" db="EMBL/GenBank/DDBJ databases">
        <title>Ulvibacterium marinum gen. nov., sp. nov., a novel marine bacterium of the family Flavobacteriaceae, isolated from a culture of the green alga Ulva prolifera.</title>
        <authorList>
            <person name="Zhang Z."/>
        </authorList>
    </citation>
    <scope>NUCLEOTIDE SEQUENCE [LARGE SCALE GENOMIC DNA]</scope>
    <source>
        <strain evidence="1 2">CCMM003</strain>
    </source>
</reference>
<dbReference type="EMBL" id="RBCJ01000005">
    <property type="protein sequence ID" value="RKN77938.1"/>
    <property type="molecule type" value="Genomic_DNA"/>
</dbReference>
<gene>
    <name evidence="1" type="ORF">D7Z94_22210</name>
</gene>
<evidence type="ECO:0000313" key="2">
    <source>
        <dbReference type="Proteomes" id="UP000276603"/>
    </source>
</evidence>
<keyword evidence="2" id="KW-1185">Reference proteome</keyword>
<protein>
    <submittedName>
        <fullName evidence="1">Uncharacterized protein</fullName>
    </submittedName>
</protein>
<comment type="caution">
    <text evidence="1">The sequence shown here is derived from an EMBL/GenBank/DDBJ whole genome shotgun (WGS) entry which is preliminary data.</text>
</comment>
<proteinExistence type="predicted"/>
<accession>A0A3B0C0B4</accession>
<dbReference type="Proteomes" id="UP000276603">
    <property type="component" value="Unassembled WGS sequence"/>
</dbReference>
<organism evidence="1 2">
    <name type="scientific">Ulvibacterium marinum</name>
    <dbReference type="NCBI Taxonomy" id="2419782"/>
    <lineage>
        <taxon>Bacteria</taxon>
        <taxon>Pseudomonadati</taxon>
        <taxon>Bacteroidota</taxon>
        <taxon>Flavobacteriia</taxon>
        <taxon>Flavobacteriales</taxon>
        <taxon>Flavobacteriaceae</taxon>
        <taxon>Ulvibacterium</taxon>
    </lineage>
</organism>
<name>A0A3B0C0B4_9FLAO</name>
<evidence type="ECO:0000313" key="1">
    <source>
        <dbReference type="EMBL" id="RKN77938.1"/>
    </source>
</evidence>